<evidence type="ECO:0000313" key="1">
    <source>
        <dbReference type="EMBL" id="MDA0182687.1"/>
    </source>
</evidence>
<dbReference type="GO" id="GO:0046872">
    <property type="term" value="F:metal ion binding"/>
    <property type="evidence" value="ECO:0007669"/>
    <property type="project" value="InterPro"/>
</dbReference>
<dbReference type="RefSeq" id="WP_270027062.1">
    <property type="nucleotide sequence ID" value="NZ_JAPDDP010000039.1"/>
</dbReference>
<reference evidence="1" key="1">
    <citation type="submission" date="2022-10" db="EMBL/GenBank/DDBJ databases">
        <title>The WGS of Solirubrobacter phytolaccae KCTC 29190.</title>
        <authorList>
            <person name="Jiang Z."/>
        </authorList>
    </citation>
    <scope>NUCLEOTIDE SEQUENCE</scope>
    <source>
        <strain evidence="1">KCTC 29190</strain>
    </source>
</reference>
<gene>
    <name evidence="1" type="ORF">OJ997_20415</name>
</gene>
<organism evidence="1 2">
    <name type="scientific">Solirubrobacter phytolaccae</name>
    <dbReference type="NCBI Taxonomy" id="1404360"/>
    <lineage>
        <taxon>Bacteria</taxon>
        <taxon>Bacillati</taxon>
        <taxon>Actinomycetota</taxon>
        <taxon>Thermoleophilia</taxon>
        <taxon>Solirubrobacterales</taxon>
        <taxon>Solirubrobacteraceae</taxon>
        <taxon>Solirubrobacter</taxon>
    </lineage>
</organism>
<name>A0A9X3SGR0_9ACTN</name>
<dbReference type="Gene3D" id="3.30.830.10">
    <property type="entry name" value="Metalloenzyme, LuxS/M16 peptidase-like"/>
    <property type="match status" value="1"/>
</dbReference>
<keyword evidence="2" id="KW-1185">Reference proteome</keyword>
<evidence type="ECO:0008006" key="3">
    <source>
        <dbReference type="Google" id="ProtNLM"/>
    </source>
</evidence>
<proteinExistence type="predicted"/>
<comment type="caution">
    <text evidence="1">The sequence shown here is derived from an EMBL/GenBank/DDBJ whole genome shotgun (WGS) entry which is preliminary data.</text>
</comment>
<dbReference type="AlphaFoldDB" id="A0A9X3SGR0"/>
<evidence type="ECO:0000313" key="2">
    <source>
        <dbReference type="Proteomes" id="UP001147653"/>
    </source>
</evidence>
<protein>
    <recommendedName>
        <fullName evidence="3">Insulinase family protein</fullName>
    </recommendedName>
</protein>
<accession>A0A9X3SGR0</accession>
<dbReference type="EMBL" id="JAPDDP010000039">
    <property type="protein sequence ID" value="MDA0182687.1"/>
    <property type="molecule type" value="Genomic_DNA"/>
</dbReference>
<dbReference type="Proteomes" id="UP001147653">
    <property type="component" value="Unassembled WGS sequence"/>
</dbReference>
<dbReference type="SUPFAM" id="SSF63411">
    <property type="entry name" value="LuxS/MPP-like metallohydrolase"/>
    <property type="match status" value="1"/>
</dbReference>
<dbReference type="InterPro" id="IPR011249">
    <property type="entry name" value="Metalloenz_LuxS/M16"/>
</dbReference>
<sequence>MTAQHTLTNGIPTWWAESAGPFAAALHFRVGTADEPLPLAGVTHLIQHLVTGAAEQEHHAWVDATHCIFFAEGERADVLDYLRRVGTALAAPDLRDLEDERRALYAEGLDREPTLRARMLIARYGLDGYGLGDDEEYGLRWIGEEEVRAWWAAHFTRGNAGLWMLGEPPSDLGFALPDGPRVPPPVPNPLPAALPAFMADGTGGVVLTGIVPRTAATVALDIAAARLPGAHADVLPVGSDHAHLLLGLEGEDEDAPELLDALWSTLHALAEHGPTDEELAAVPATVSLGRHVIDELDGRTDPDAPTDSAAVTAVMRAWLDQAILLGPDGSHAPEGLANYVPPPTTEPLDGERFLRPRPGRLKRREDGELWIGERAVGVRDEEPIAWADVVAGEQYPDASLRLIARDGRFLDLDPLEWEDGERATRLAREKVGRERLIPARI</sequence>